<keyword evidence="5" id="KW-0998">Cell outer membrane</keyword>
<feature type="domain" description="SusD-like N-terminal" evidence="8">
    <location>
        <begin position="29"/>
        <end position="238"/>
    </location>
</feature>
<dbReference type="InterPro" id="IPR012944">
    <property type="entry name" value="SusD_RagB_dom"/>
</dbReference>
<proteinExistence type="inferred from homology"/>
<dbReference type="GO" id="GO:0009279">
    <property type="term" value="C:cell outer membrane"/>
    <property type="evidence" value="ECO:0007669"/>
    <property type="project" value="UniProtKB-SubCell"/>
</dbReference>
<feature type="chain" id="PRO_5026193244" evidence="6">
    <location>
        <begin position="20"/>
        <end position="515"/>
    </location>
</feature>
<sequence length="515" mass="56481">MKKLSKGVFILAILAFLTAGCKKQLEIDPVQSIPSETALQTPENIDAAITGLYARLKNLRQYGRDLITHPEALADNGYATNASGRLLNESNNVLNAHFTGTIWSNSYSAINQINLILEAIPRLNVVPAPTTARINSWRGQCLYLRGLYYFDLVRVYAYIPGAIIDQQNRGGVPIILKGIDNIDSAVALLPERAPINDVYSRIVADLTDAEGLLGFGPTADVALANKAAARLLLARVNLYRRDYAAAKKWADDAIALAGDRMTDISNYEAQWRAATNREILFQVRFAQNNENPGVNESLQTSFTTLTAPGNQAVLGGFGDLVPRPSLLADLGITLTSSNFVGVNASISSRSTDVRNRLFEPGNGGRTKVWVECTKYIGKNGFINLDNVPVLRIAEAYLIRAESAATPGSAVFSETNALNDLKFLKQRRYEGYIGSAIETTDNGLSGNALLEEIIRQRRIEFAFEGHRFFDLKRLGRDIVKTAPSTATVSFSDARILPPIPQREVDGNPRIKQNFGY</sequence>
<accession>A0A6I6H5J8</accession>
<dbReference type="Gene3D" id="1.25.40.390">
    <property type="match status" value="1"/>
</dbReference>
<evidence type="ECO:0000256" key="6">
    <source>
        <dbReference type="SAM" id="SignalP"/>
    </source>
</evidence>
<keyword evidence="3 6" id="KW-0732">Signal</keyword>
<evidence type="ECO:0000256" key="1">
    <source>
        <dbReference type="ARBA" id="ARBA00004442"/>
    </source>
</evidence>
<dbReference type="EMBL" id="CP046566">
    <property type="protein sequence ID" value="QGW29591.1"/>
    <property type="molecule type" value="Genomic_DNA"/>
</dbReference>
<dbReference type="RefSeq" id="WP_157479943.1">
    <property type="nucleotide sequence ID" value="NZ_CP046566.1"/>
</dbReference>
<name>A0A6I6H5J8_9BACT</name>
<evidence type="ECO:0000259" key="8">
    <source>
        <dbReference type="Pfam" id="PF14322"/>
    </source>
</evidence>
<evidence type="ECO:0000256" key="2">
    <source>
        <dbReference type="ARBA" id="ARBA00006275"/>
    </source>
</evidence>
<feature type="signal peptide" evidence="6">
    <location>
        <begin position="1"/>
        <end position="19"/>
    </location>
</feature>
<evidence type="ECO:0000256" key="5">
    <source>
        <dbReference type="ARBA" id="ARBA00023237"/>
    </source>
</evidence>
<reference evidence="9 10" key="1">
    <citation type="submission" date="2019-11" db="EMBL/GenBank/DDBJ databases">
        <authorList>
            <person name="Im W.T."/>
        </authorList>
    </citation>
    <scope>NUCLEOTIDE SEQUENCE [LARGE SCALE GENOMIC DNA]</scope>
    <source>
        <strain evidence="9 10">SB-02</strain>
    </source>
</reference>
<dbReference type="PROSITE" id="PS51257">
    <property type="entry name" value="PROKAR_LIPOPROTEIN"/>
    <property type="match status" value="1"/>
</dbReference>
<keyword evidence="4" id="KW-0472">Membrane</keyword>
<comment type="similarity">
    <text evidence="2">Belongs to the SusD family.</text>
</comment>
<dbReference type="InterPro" id="IPR011990">
    <property type="entry name" value="TPR-like_helical_dom_sf"/>
</dbReference>
<dbReference type="KEGG" id="fls:GLV81_17030"/>
<dbReference type="AlphaFoldDB" id="A0A6I6H5J8"/>
<protein>
    <submittedName>
        <fullName evidence="9">RagB/SusD family nutrient uptake outer membrane protein</fullName>
    </submittedName>
</protein>
<gene>
    <name evidence="9" type="ORF">GLV81_17030</name>
</gene>
<dbReference type="Proteomes" id="UP000426027">
    <property type="component" value="Chromosome"/>
</dbReference>
<comment type="subcellular location">
    <subcellularLocation>
        <location evidence="1">Cell outer membrane</location>
    </subcellularLocation>
</comment>
<dbReference type="Pfam" id="PF07980">
    <property type="entry name" value="SusD_RagB"/>
    <property type="match status" value="1"/>
</dbReference>
<evidence type="ECO:0000256" key="3">
    <source>
        <dbReference type="ARBA" id="ARBA00022729"/>
    </source>
</evidence>
<dbReference type="InterPro" id="IPR033985">
    <property type="entry name" value="SusD-like_N"/>
</dbReference>
<evidence type="ECO:0000259" key="7">
    <source>
        <dbReference type="Pfam" id="PF07980"/>
    </source>
</evidence>
<organism evidence="9 10">
    <name type="scientific">Phnomibacter ginsenosidimutans</name>
    <dbReference type="NCBI Taxonomy" id="2676868"/>
    <lineage>
        <taxon>Bacteria</taxon>
        <taxon>Pseudomonadati</taxon>
        <taxon>Bacteroidota</taxon>
        <taxon>Chitinophagia</taxon>
        <taxon>Chitinophagales</taxon>
        <taxon>Chitinophagaceae</taxon>
        <taxon>Phnomibacter</taxon>
    </lineage>
</organism>
<dbReference type="SUPFAM" id="SSF48452">
    <property type="entry name" value="TPR-like"/>
    <property type="match status" value="1"/>
</dbReference>
<evidence type="ECO:0000313" key="9">
    <source>
        <dbReference type="EMBL" id="QGW29591.1"/>
    </source>
</evidence>
<dbReference type="CDD" id="cd08977">
    <property type="entry name" value="SusD"/>
    <property type="match status" value="1"/>
</dbReference>
<feature type="domain" description="RagB/SusD" evidence="7">
    <location>
        <begin position="355"/>
        <end position="515"/>
    </location>
</feature>
<keyword evidence="10" id="KW-1185">Reference proteome</keyword>
<dbReference type="Pfam" id="PF14322">
    <property type="entry name" value="SusD-like_3"/>
    <property type="match status" value="1"/>
</dbReference>
<evidence type="ECO:0000313" key="10">
    <source>
        <dbReference type="Proteomes" id="UP000426027"/>
    </source>
</evidence>
<evidence type="ECO:0000256" key="4">
    <source>
        <dbReference type="ARBA" id="ARBA00023136"/>
    </source>
</evidence>